<protein>
    <submittedName>
        <fullName evidence="1">Uncharacterized protein</fullName>
    </submittedName>
</protein>
<keyword evidence="2" id="KW-1185">Reference proteome</keyword>
<evidence type="ECO:0000313" key="1">
    <source>
        <dbReference type="EMBL" id="CEO87747.1"/>
    </source>
</evidence>
<proteinExistence type="predicted"/>
<evidence type="ECO:0000313" key="2">
    <source>
        <dbReference type="Proteomes" id="UP000046155"/>
    </source>
</evidence>
<dbReference type="AlphaFoldDB" id="A0A0B7MJF3"/>
<sequence length="49" mass="5759">MMQISCQAILITIVVEILDYRLHLTFPLPSYIINKIVDFSFLYVINDIQ</sequence>
<reference evidence="2" key="1">
    <citation type="submission" date="2015-01" db="EMBL/GenBank/DDBJ databases">
        <authorList>
            <person name="Manzoor Shahid"/>
            <person name="Zubair Saima"/>
        </authorList>
    </citation>
    <scope>NUCLEOTIDE SEQUENCE [LARGE SCALE GENOMIC DNA]</scope>
    <source>
        <strain evidence="2">Sp3</strain>
    </source>
</reference>
<dbReference type="EMBL" id="CDRZ01000026">
    <property type="protein sequence ID" value="CEO87747.1"/>
    <property type="molecule type" value="Genomic_DNA"/>
</dbReference>
<dbReference type="Proteomes" id="UP000046155">
    <property type="component" value="Unassembled WGS sequence"/>
</dbReference>
<accession>A0A0B7MJF3</accession>
<gene>
    <name evidence="1" type="ORF">SSCH_1210011</name>
</gene>
<organism evidence="1 2">
    <name type="scientific">Syntrophaceticus schinkii</name>
    <dbReference type="NCBI Taxonomy" id="499207"/>
    <lineage>
        <taxon>Bacteria</taxon>
        <taxon>Bacillati</taxon>
        <taxon>Bacillota</taxon>
        <taxon>Clostridia</taxon>
        <taxon>Thermoanaerobacterales</taxon>
        <taxon>Thermoanaerobacterales Family III. Incertae Sedis</taxon>
        <taxon>Syntrophaceticus</taxon>
    </lineage>
</organism>
<name>A0A0B7MJF3_9FIRM</name>